<name>A0ABY4KLS3_9FLAO</name>
<protein>
    <submittedName>
        <fullName evidence="1">Uncharacterized protein</fullName>
    </submittedName>
</protein>
<gene>
    <name evidence="1" type="ORF">M0M57_05880</name>
</gene>
<dbReference type="RefSeq" id="WP_248436251.1">
    <property type="nucleotide sequence ID" value="NZ_CP096205.1"/>
</dbReference>
<dbReference type="Proteomes" id="UP000830583">
    <property type="component" value="Chromosome"/>
</dbReference>
<organism evidence="1 2">
    <name type="scientific">Flavobacterium azooxidireducens</name>
    <dbReference type="NCBI Taxonomy" id="1871076"/>
    <lineage>
        <taxon>Bacteria</taxon>
        <taxon>Pseudomonadati</taxon>
        <taxon>Bacteroidota</taxon>
        <taxon>Flavobacteriia</taxon>
        <taxon>Flavobacteriales</taxon>
        <taxon>Flavobacteriaceae</taxon>
        <taxon>Flavobacterium</taxon>
    </lineage>
</organism>
<evidence type="ECO:0000313" key="1">
    <source>
        <dbReference type="EMBL" id="UPQ80365.1"/>
    </source>
</evidence>
<accession>A0ABY4KLS3</accession>
<evidence type="ECO:0000313" key="2">
    <source>
        <dbReference type="Proteomes" id="UP000830583"/>
    </source>
</evidence>
<proteinExistence type="predicted"/>
<sequence length="223" mass="25650">MKKVFFSLVFLNVFLSIAQKEIKFSEYGFYHNEVIRLYNEKFLKGDIEKISNITVEEMTKVMLELMKGKYPEEFKNITTEQLKNYFDSSTTVSNYDFYLKWKLNKNDYLKKGYLSQKIINLIDDIAINGKDYKSINNIIISFKSKNNLTEKELNNLIVFESVLKESNNLWSQGTTLRGGKNPCTPRTIVSDAGATLCTWYFGPLSVIAGAASSLITYYSDSNC</sequence>
<keyword evidence="2" id="KW-1185">Reference proteome</keyword>
<reference evidence="1" key="1">
    <citation type="submission" date="2022-04" db="EMBL/GenBank/DDBJ databases">
        <title>Consumption of N2O by Flavobacterium azooxidireducens sp. nov. isolated from Decomposing Leaf Litter of Phragmites australis (Cav.).</title>
        <authorList>
            <person name="Behrendt U."/>
            <person name="Spanner T."/>
            <person name="Augustin J."/>
            <person name="Horn M.A."/>
            <person name="Kolb S."/>
            <person name="Ulrich A."/>
        </authorList>
    </citation>
    <scope>NUCLEOTIDE SEQUENCE</scope>
    <source>
        <strain evidence="1">IGB 4-14</strain>
    </source>
</reference>
<dbReference type="EMBL" id="CP096205">
    <property type="protein sequence ID" value="UPQ80365.1"/>
    <property type="molecule type" value="Genomic_DNA"/>
</dbReference>